<proteinExistence type="predicted"/>
<protein>
    <submittedName>
        <fullName evidence="1">Uncharacterized protein</fullName>
    </submittedName>
</protein>
<keyword evidence="2" id="KW-1185">Reference proteome</keyword>
<reference evidence="1 2" key="2">
    <citation type="submission" date="2020-07" db="EMBL/GenBank/DDBJ databases">
        <title>Genome assembly of wild tea tree DASZ reveals pedigree and selection history of tea varieties.</title>
        <authorList>
            <person name="Zhang W."/>
        </authorList>
    </citation>
    <scope>NUCLEOTIDE SEQUENCE [LARGE SCALE GENOMIC DNA]</scope>
    <source>
        <strain evidence="2">cv. G240</strain>
        <tissue evidence="1">Leaf</tissue>
    </source>
</reference>
<accession>A0A7J7I9I5</accession>
<dbReference type="AlphaFoldDB" id="A0A7J7I9I5"/>
<dbReference type="InterPro" id="IPR039299">
    <property type="entry name" value="SEOA"/>
</dbReference>
<dbReference type="EMBL" id="JACBKZ010000001">
    <property type="protein sequence ID" value="KAF5961599.1"/>
    <property type="molecule type" value="Genomic_DNA"/>
</dbReference>
<dbReference type="PANTHER" id="PTHR33232">
    <property type="entry name" value="PROTEIN SIEVE ELEMENT OCCLUSION B-LIKE"/>
    <property type="match status" value="1"/>
</dbReference>
<sequence length="126" mass="15155">MHVMLTRLKTQHDAKHARYAKCYATKTWQIPIMNQSVQWTEPMQRQFESMQSMMTWYTVHHPSLIDRLVIRFIKEKWHFKNKPILVVLDPQGKVVSPNAIHMMWIWGSNAFPFTSLREEALWKEET</sequence>
<reference evidence="2" key="1">
    <citation type="journal article" date="2020" name="Nat. Commun.">
        <title>Genome assembly of wild tea tree DASZ reveals pedigree and selection history of tea varieties.</title>
        <authorList>
            <person name="Zhang W."/>
            <person name="Zhang Y."/>
            <person name="Qiu H."/>
            <person name="Guo Y."/>
            <person name="Wan H."/>
            <person name="Zhang X."/>
            <person name="Scossa F."/>
            <person name="Alseekh S."/>
            <person name="Zhang Q."/>
            <person name="Wang P."/>
            <person name="Xu L."/>
            <person name="Schmidt M.H."/>
            <person name="Jia X."/>
            <person name="Li D."/>
            <person name="Zhu A."/>
            <person name="Guo F."/>
            <person name="Chen W."/>
            <person name="Ni D."/>
            <person name="Usadel B."/>
            <person name="Fernie A.R."/>
            <person name="Wen W."/>
        </authorList>
    </citation>
    <scope>NUCLEOTIDE SEQUENCE [LARGE SCALE GENOMIC DNA]</scope>
    <source>
        <strain evidence="2">cv. G240</strain>
    </source>
</reference>
<gene>
    <name evidence="1" type="ORF">HYC85_002808</name>
</gene>
<comment type="caution">
    <text evidence="1">The sequence shown here is derived from an EMBL/GenBank/DDBJ whole genome shotgun (WGS) entry which is preliminary data.</text>
</comment>
<dbReference type="GO" id="GO:0010088">
    <property type="term" value="P:phloem development"/>
    <property type="evidence" value="ECO:0007669"/>
    <property type="project" value="InterPro"/>
</dbReference>
<dbReference type="PANTHER" id="PTHR33232:SF9">
    <property type="entry name" value="PROTEIN SIEVE ELEMENT OCCLUSION B"/>
    <property type="match status" value="1"/>
</dbReference>
<dbReference type="Proteomes" id="UP000593564">
    <property type="component" value="Unassembled WGS sequence"/>
</dbReference>
<evidence type="ECO:0000313" key="1">
    <source>
        <dbReference type="EMBL" id="KAF5961599.1"/>
    </source>
</evidence>
<evidence type="ECO:0000313" key="2">
    <source>
        <dbReference type="Proteomes" id="UP000593564"/>
    </source>
</evidence>
<name>A0A7J7I9I5_CAMSI</name>
<organism evidence="1 2">
    <name type="scientific">Camellia sinensis</name>
    <name type="common">Tea plant</name>
    <name type="synonym">Thea sinensis</name>
    <dbReference type="NCBI Taxonomy" id="4442"/>
    <lineage>
        <taxon>Eukaryota</taxon>
        <taxon>Viridiplantae</taxon>
        <taxon>Streptophyta</taxon>
        <taxon>Embryophyta</taxon>
        <taxon>Tracheophyta</taxon>
        <taxon>Spermatophyta</taxon>
        <taxon>Magnoliopsida</taxon>
        <taxon>eudicotyledons</taxon>
        <taxon>Gunneridae</taxon>
        <taxon>Pentapetalae</taxon>
        <taxon>asterids</taxon>
        <taxon>Ericales</taxon>
        <taxon>Theaceae</taxon>
        <taxon>Camellia</taxon>
    </lineage>
</organism>